<dbReference type="Proteomes" id="UP000831304">
    <property type="component" value="Chromosome"/>
</dbReference>
<dbReference type="PANTHER" id="PTHR43427">
    <property type="entry name" value="CHLORIDE CHANNEL PROTEIN CLC-E"/>
    <property type="match status" value="1"/>
</dbReference>
<dbReference type="CDD" id="cd00400">
    <property type="entry name" value="Voltage_gated_ClC"/>
    <property type="match status" value="1"/>
</dbReference>
<dbReference type="NCBIfam" id="NF002971">
    <property type="entry name" value="PRK03655.1"/>
    <property type="match status" value="1"/>
</dbReference>
<name>A0ABY4AWM7_9MICO</name>
<dbReference type="InterPro" id="IPR050368">
    <property type="entry name" value="ClC-type_chloride_channel"/>
</dbReference>
<keyword evidence="7" id="KW-1185">Reference proteome</keyword>
<feature type="transmembrane region" description="Helical" evidence="5">
    <location>
        <begin position="106"/>
        <end position="126"/>
    </location>
</feature>
<dbReference type="Gene3D" id="1.10.3080.10">
    <property type="entry name" value="Clc chloride channel"/>
    <property type="match status" value="1"/>
</dbReference>
<feature type="transmembrane region" description="Helical" evidence="5">
    <location>
        <begin position="18"/>
        <end position="39"/>
    </location>
</feature>
<evidence type="ECO:0000256" key="3">
    <source>
        <dbReference type="ARBA" id="ARBA00022989"/>
    </source>
</evidence>
<reference evidence="6 7" key="1">
    <citation type="submission" date="2022-03" db="EMBL/GenBank/DDBJ databases">
        <title>Agromyces sp. isolated from the gut of P. brevitarsis seulensis larvae.</title>
        <authorList>
            <person name="Won M."/>
            <person name="Kwon S.-W."/>
        </authorList>
    </citation>
    <scope>NUCLEOTIDE SEQUENCE [LARGE SCALE GENOMIC DNA]</scope>
    <source>
        <strain evidence="6 7">KACC 16215</strain>
    </source>
</reference>
<dbReference type="InterPro" id="IPR001807">
    <property type="entry name" value="ClC"/>
</dbReference>
<evidence type="ECO:0000256" key="5">
    <source>
        <dbReference type="SAM" id="Phobius"/>
    </source>
</evidence>
<feature type="transmembrane region" description="Helical" evidence="5">
    <location>
        <begin position="66"/>
        <end position="86"/>
    </location>
</feature>
<evidence type="ECO:0000313" key="6">
    <source>
        <dbReference type="EMBL" id="UOE27259.1"/>
    </source>
</evidence>
<dbReference type="SUPFAM" id="SSF81340">
    <property type="entry name" value="Clc chloride channel"/>
    <property type="match status" value="1"/>
</dbReference>
<dbReference type="PANTHER" id="PTHR43427:SF9">
    <property type="entry name" value="ION-TRANSPORT PROTEIN YFEO-RELATED"/>
    <property type="match status" value="1"/>
</dbReference>
<evidence type="ECO:0000256" key="2">
    <source>
        <dbReference type="ARBA" id="ARBA00022692"/>
    </source>
</evidence>
<feature type="transmembrane region" description="Helical" evidence="5">
    <location>
        <begin position="312"/>
        <end position="330"/>
    </location>
</feature>
<feature type="transmembrane region" description="Helical" evidence="5">
    <location>
        <begin position="155"/>
        <end position="184"/>
    </location>
</feature>
<organism evidence="6 7">
    <name type="scientific">Agromyces soli</name>
    <dbReference type="NCBI Taxonomy" id="659012"/>
    <lineage>
        <taxon>Bacteria</taxon>
        <taxon>Bacillati</taxon>
        <taxon>Actinomycetota</taxon>
        <taxon>Actinomycetes</taxon>
        <taxon>Micrococcales</taxon>
        <taxon>Microbacteriaceae</taxon>
        <taxon>Agromyces</taxon>
    </lineage>
</organism>
<accession>A0ABY4AWM7</accession>
<dbReference type="InterPro" id="IPR014743">
    <property type="entry name" value="Cl-channel_core"/>
</dbReference>
<feature type="transmembrane region" description="Helical" evidence="5">
    <location>
        <begin position="232"/>
        <end position="256"/>
    </location>
</feature>
<feature type="transmembrane region" description="Helical" evidence="5">
    <location>
        <begin position="268"/>
        <end position="291"/>
    </location>
</feature>
<proteinExistence type="predicted"/>
<evidence type="ECO:0000313" key="7">
    <source>
        <dbReference type="Proteomes" id="UP000831304"/>
    </source>
</evidence>
<gene>
    <name evidence="6" type="ORF">MTP13_05610</name>
</gene>
<dbReference type="RefSeq" id="WP_243570101.1">
    <property type="nucleotide sequence ID" value="NZ_BAAARD010000002.1"/>
</dbReference>
<feature type="transmembrane region" description="Helical" evidence="5">
    <location>
        <begin position="196"/>
        <end position="220"/>
    </location>
</feature>
<dbReference type="Pfam" id="PF00654">
    <property type="entry name" value="Voltage_CLC"/>
    <property type="match status" value="1"/>
</dbReference>
<evidence type="ECO:0000256" key="4">
    <source>
        <dbReference type="ARBA" id="ARBA00023136"/>
    </source>
</evidence>
<evidence type="ECO:0000256" key="1">
    <source>
        <dbReference type="ARBA" id="ARBA00004141"/>
    </source>
</evidence>
<keyword evidence="4 5" id="KW-0472">Membrane</keyword>
<protein>
    <submittedName>
        <fullName evidence="6">Ion channel protein</fullName>
    </submittedName>
</protein>
<comment type="subcellular location">
    <subcellularLocation>
        <location evidence="1">Membrane</location>
        <topology evidence="1">Multi-pass membrane protein</topology>
    </subcellularLocation>
</comment>
<feature type="transmembrane region" description="Helical" evidence="5">
    <location>
        <begin position="132"/>
        <end position="148"/>
    </location>
</feature>
<dbReference type="EMBL" id="CP094533">
    <property type="protein sequence ID" value="UOE27259.1"/>
    <property type="molecule type" value="Genomic_DNA"/>
</dbReference>
<feature type="transmembrane region" description="Helical" evidence="5">
    <location>
        <begin position="393"/>
        <end position="412"/>
    </location>
</feature>
<sequence>MQVTPAAGAPGSPTVRQLLLLSIPALVIGVASAVVLWLVDLLAEQLHTVLWEALPGVFGADAATPWWILVVLTATGAAVGLVVQFAPGHAGVDSATTELDAPPMPILVVPGLLVAVTLSLAGGVSLGPENPIIAINTALAVTVLARLTKAVPQQLVVLLAVSATIGALFGTPVAAALVLTGTVAAVKAGGALWDKLFLPLAAAGAGAVTMHLLGGSSISFSVTPMGEVEPVFVLTGLVIAAASALAGVLAAWLLPIVHRAFHSLRHPLLYTTLGGLALGVLGMIGGPMTLFKGLEQTGELIEHPERYAPAQLALFAGIKIIALVIAAAAGFRGGRIFPAVFIGVALGLLGYALIPGVPMSLAIACGALGIVLAATKDGWIAIFVGVALVGDPLVLPLLCVIVLPVWLIVTKAPELVVHPRERSDPDAEAAPAAS</sequence>
<keyword evidence="3 5" id="KW-1133">Transmembrane helix</keyword>
<keyword evidence="2 5" id="KW-0812">Transmembrane</keyword>